<evidence type="ECO:0000313" key="2">
    <source>
        <dbReference type="Proteomes" id="UP000076603"/>
    </source>
</evidence>
<reference evidence="1 2" key="1">
    <citation type="submission" date="2016-04" db="EMBL/GenBank/DDBJ databases">
        <title>Genome sequence of Clostridium magnum DSM 2767.</title>
        <authorList>
            <person name="Poehlein A."/>
            <person name="Uhlig R."/>
            <person name="Fischer R."/>
            <person name="Bahl H."/>
            <person name="Daniel R."/>
        </authorList>
    </citation>
    <scope>NUCLEOTIDE SEQUENCE [LARGE SCALE GENOMIC DNA]</scope>
    <source>
        <strain evidence="1 2">DSM 2767</strain>
    </source>
</reference>
<dbReference type="AlphaFoldDB" id="A0A161YEP8"/>
<protein>
    <submittedName>
        <fullName evidence="1">Uncharacterized protein</fullName>
    </submittedName>
</protein>
<evidence type="ECO:0000313" key="1">
    <source>
        <dbReference type="EMBL" id="KZL88462.1"/>
    </source>
</evidence>
<accession>A0A161YEP8</accession>
<gene>
    <name evidence="1" type="ORF">CLMAG_62340</name>
</gene>
<organism evidence="1 2">
    <name type="scientific">Clostridium magnum DSM 2767</name>
    <dbReference type="NCBI Taxonomy" id="1121326"/>
    <lineage>
        <taxon>Bacteria</taxon>
        <taxon>Bacillati</taxon>
        <taxon>Bacillota</taxon>
        <taxon>Clostridia</taxon>
        <taxon>Eubacteriales</taxon>
        <taxon>Clostridiaceae</taxon>
        <taxon>Clostridium</taxon>
    </lineage>
</organism>
<dbReference type="EMBL" id="LWAE01000018">
    <property type="protein sequence ID" value="KZL88462.1"/>
    <property type="molecule type" value="Genomic_DNA"/>
</dbReference>
<dbReference type="Proteomes" id="UP000076603">
    <property type="component" value="Unassembled WGS sequence"/>
</dbReference>
<proteinExistence type="predicted"/>
<comment type="caution">
    <text evidence="1">The sequence shown here is derived from an EMBL/GenBank/DDBJ whole genome shotgun (WGS) entry which is preliminary data.</text>
</comment>
<dbReference type="PATRIC" id="fig|1121326.3.peg.6305"/>
<sequence>MVYLCRENDYSLTLVKEEVNNYGKKKERNNYSGSSET</sequence>
<dbReference type="STRING" id="1121326.CLMAG_62340"/>
<name>A0A161YEP8_9CLOT</name>
<keyword evidence="2" id="KW-1185">Reference proteome</keyword>